<feature type="signal peptide" evidence="1">
    <location>
        <begin position="1"/>
        <end position="27"/>
    </location>
</feature>
<reference evidence="2" key="1">
    <citation type="journal article" date="2013" name="J. Plant Res.">
        <title>Effect of fungi and light on seed germination of three Opuntia species from semiarid lands of central Mexico.</title>
        <authorList>
            <person name="Delgado-Sanchez P."/>
            <person name="Jimenez-Bremont J.F."/>
            <person name="Guerrero-Gonzalez Mde L."/>
            <person name="Flores J."/>
        </authorList>
    </citation>
    <scope>NUCLEOTIDE SEQUENCE</scope>
    <source>
        <tissue evidence="2">Cladode</tissue>
    </source>
</reference>
<protein>
    <recommendedName>
        <fullName evidence="3">Secreted protein</fullName>
    </recommendedName>
</protein>
<feature type="chain" id="PRO_5028474209" description="Secreted protein" evidence="1">
    <location>
        <begin position="28"/>
        <end position="99"/>
    </location>
</feature>
<sequence length="99" mass="11399">MSNSFCFSTCHHPFSLCTTLMLPCVLSAFWRQPHISLHKCKPELLSHRQLTGTRNGWFWLYCRSTGCPCTGVNILNYGIIQNYVWQCFPRDKNSLVAKG</sequence>
<name>A0A7C8YZM2_OPUST</name>
<dbReference type="AlphaFoldDB" id="A0A7C8YZM2"/>
<proteinExistence type="predicted"/>
<organism evidence="2">
    <name type="scientific">Opuntia streptacantha</name>
    <name type="common">Prickly pear cactus</name>
    <name type="synonym">Opuntia cardona</name>
    <dbReference type="NCBI Taxonomy" id="393608"/>
    <lineage>
        <taxon>Eukaryota</taxon>
        <taxon>Viridiplantae</taxon>
        <taxon>Streptophyta</taxon>
        <taxon>Embryophyta</taxon>
        <taxon>Tracheophyta</taxon>
        <taxon>Spermatophyta</taxon>
        <taxon>Magnoliopsida</taxon>
        <taxon>eudicotyledons</taxon>
        <taxon>Gunneridae</taxon>
        <taxon>Pentapetalae</taxon>
        <taxon>Caryophyllales</taxon>
        <taxon>Cactineae</taxon>
        <taxon>Cactaceae</taxon>
        <taxon>Opuntioideae</taxon>
        <taxon>Opuntia</taxon>
    </lineage>
</organism>
<reference evidence="2" key="2">
    <citation type="submission" date="2020-07" db="EMBL/GenBank/DDBJ databases">
        <authorList>
            <person name="Vera ALvarez R."/>
            <person name="Arias-Moreno D.M."/>
            <person name="Jimenez-Jacinto V."/>
            <person name="Jimenez-Bremont J.F."/>
            <person name="Swaminathan K."/>
            <person name="Moose S.P."/>
            <person name="Guerrero-Gonzalez M.L."/>
            <person name="Marino-Ramirez L."/>
            <person name="Landsman D."/>
            <person name="Rodriguez-Kessler M."/>
            <person name="Delgado-Sanchez P."/>
        </authorList>
    </citation>
    <scope>NUCLEOTIDE SEQUENCE</scope>
    <source>
        <tissue evidence="2">Cladode</tissue>
    </source>
</reference>
<keyword evidence="1" id="KW-0732">Signal</keyword>
<evidence type="ECO:0008006" key="3">
    <source>
        <dbReference type="Google" id="ProtNLM"/>
    </source>
</evidence>
<accession>A0A7C8YZM2</accession>
<evidence type="ECO:0000313" key="2">
    <source>
        <dbReference type="EMBL" id="MBA4629810.1"/>
    </source>
</evidence>
<dbReference type="EMBL" id="GISG01070937">
    <property type="protein sequence ID" value="MBA4629810.1"/>
    <property type="molecule type" value="Transcribed_RNA"/>
</dbReference>
<evidence type="ECO:0000256" key="1">
    <source>
        <dbReference type="SAM" id="SignalP"/>
    </source>
</evidence>